<comment type="catalytic activity">
    <reaction evidence="2">
        <text>O-phospho-L-tyrosyl-[protein] + H2O = L-tyrosyl-[protein] + phosphate</text>
        <dbReference type="Rhea" id="RHEA:10684"/>
        <dbReference type="Rhea" id="RHEA-COMP:10136"/>
        <dbReference type="Rhea" id="RHEA-COMP:20101"/>
        <dbReference type="ChEBI" id="CHEBI:15377"/>
        <dbReference type="ChEBI" id="CHEBI:43474"/>
        <dbReference type="ChEBI" id="CHEBI:46858"/>
        <dbReference type="ChEBI" id="CHEBI:61978"/>
        <dbReference type="EC" id="3.1.3.48"/>
    </reaction>
</comment>
<dbReference type="InterPro" id="IPR023485">
    <property type="entry name" value="Ptyr_pPase"/>
</dbReference>
<proteinExistence type="predicted"/>
<dbReference type="GO" id="GO:0004725">
    <property type="term" value="F:protein tyrosine phosphatase activity"/>
    <property type="evidence" value="ECO:0007669"/>
    <property type="project" value="UniProtKB-EC"/>
</dbReference>
<evidence type="ECO:0000259" key="3">
    <source>
        <dbReference type="SMART" id="SM00226"/>
    </source>
</evidence>
<dbReference type="AlphaFoldDB" id="A0A0A5GFP6"/>
<organism evidence="4 5">
    <name type="scientific">Pontibacillus marinus BH030004 = DSM 16465</name>
    <dbReference type="NCBI Taxonomy" id="1385511"/>
    <lineage>
        <taxon>Bacteria</taxon>
        <taxon>Bacillati</taxon>
        <taxon>Bacillota</taxon>
        <taxon>Bacilli</taxon>
        <taxon>Bacillales</taxon>
        <taxon>Bacillaceae</taxon>
        <taxon>Pontibacillus</taxon>
    </lineage>
</organism>
<evidence type="ECO:0000256" key="2">
    <source>
        <dbReference type="ARBA" id="ARBA00051722"/>
    </source>
</evidence>
<dbReference type="InterPro" id="IPR036196">
    <property type="entry name" value="Ptyr_pPase_sf"/>
</dbReference>
<dbReference type="PANTHER" id="PTHR11717">
    <property type="entry name" value="LOW MOLECULAR WEIGHT PROTEIN TYROSINE PHOSPHATASE"/>
    <property type="match status" value="1"/>
</dbReference>
<name>A0A0A5GFP6_9BACI</name>
<evidence type="ECO:0000313" key="4">
    <source>
        <dbReference type="EMBL" id="KGX90844.1"/>
    </source>
</evidence>
<accession>A0A0A5GFP6</accession>
<sequence length="161" mass="18749">MKRVLFVCTDNFTRSVTAEFCLKHFLNKNRIRDVKVESAGFKADSDLSKFSTTHFDRLAELGIITSQHSRTPFKQTFLHEYDLIFAMGIEHQDYLINEYHYRSPLFNEVCLNASTSIQVPAPGGNEDVEQALRKMVDYIHDHIPKVYEHIQKKGENNARKR</sequence>
<protein>
    <recommendedName>
        <fullName evidence="1">protein-tyrosine-phosphatase</fullName>
        <ecNumber evidence="1">3.1.3.48</ecNumber>
    </recommendedName>
</protein>
<dbReference type="Pfam" id="PF01451">
    <property type="entry name" value="LMWPc"/>
    <property type="match status" value="1"/>
</dbReference>
<feature type="domain" description="Phosphotyrosine protein phosphatase I" evidence="3">
    <location>
        <begin position="2"/>
        <end position="145"/>
    </location>
</feature>
<dbReference type="STRING" id="1385511.GCA_000425225_01152"/>
<comment type="caution">
    <text evidence="4">The sequence shown here is derived from an EMBL/GenBank/DDBJ whole genome shotgun (WGS) entry which is preliminary data.</text>
</comment>
<evidence type="ECO:0000256" key="1">
    <source>
        <dbReference type="ARBA" id="ARBA00013064"/>
    </source>
</evidence>
<dbReference type="EC" id="3.1.3.48" evidence="1"/>
<dbReference type="SUPFAM" id="SSF52788">
    <property type="entry name" value="Phosphotyrosine protein phosphatases I"/>
    <property type="match status" value="1"/>
</dbReference>
<dbReference type="EMBL" id="AVPF01000005">
    <property type="protein sequence ID" value="KGX90844.1"/>
    <property type="molecule type" value="Genomic_DNA"/>
</dbReference>
<reference evidence="4 5" key="1">
    <citation type="submission" date="2013-08" db="EMBL/GenBank/DDBJ databases">
        <authorList>
            <person name="Huang J."/>
            <person name="Wang G."/>
        </authorList>
    </citation>
    <scope>NUCLEOTIDE SEQUENCE [LARGE SCALE GENOMIC DNA]</scope>
    <source>
        <strain evidence="4 5">BH030004</strain>
    </source>
</reference>
<dbReference type="Gene3D" id="3.40.50.2300">
    <property type="match status" value="1"/>
</dbReference>
<dbReference type="SMART" id="SM00226">
    <property type="entry name" value="LMWPc"/>
    <property type="match status" value="1"/>
</dbReference>
<dbReference type="PANTHER" id="PTHR11717:SF7">
    <property type="entry name" value="LOW MOLECULAR WEIGHT PHOSPHOTYROSINE PROTEIN PHOSPHATASE"/>
    <property type="match status" value="1"/>
</dbReference>
<evidence type="ECO:0000313" key="5">
    <source>
        <dbReference type="Proteomes" id="UP000030403"/>
    </source>
</evidence>
<keyword evidence="5" id="KW-1185">Reference proteome</keyword>
<dbReference type="eggNOG" id="COG0394">
    <property type="taxonomic scope" value="Bacteria"/>
</dbReference>
<dbReference type="Proteomes" id="UP000030403">
    <property type="component" value="Unassembled WGS sequence"/>
</dbReference>
<dbReference type="RefSeq" id="WP_027445514.1">
    <property type="nucleotide sequence ID" value="NZ_AULJ01000012.1"/>
</dbReference>
<gene>
    <name evidence="4" type="ORF">N783_18530</name>
</gene>
<dbReference type="InterPro" id="IPR050438">
    <property type="entry name" value="LMW_PTPase"/>
</dbReference>